<name>A0A510NVV0_TALPI</name>
<feature type="compositionally biased region" description="Polar residues" evidence="1">
    <location>
        <begin position="162"/>
        <end position="177"/>
    </location>
</feature>
<dbReference type="Proteomes" id="UP000053095">
    <property type="component" value="Unassembled WGS sequence"/>
</dbReference>
<feature type="region of interest" description="Disordered" evidence="1">
    <location>
        <begin position="121"/>
        <end position="225"/>
    </location>
</feature>
<feature type="compositionally biased region" description="Low complexity" evidence="1">
    <location>
        <begin position="178"/>
        <end position="190"/>
    </location>
</feature>
<sequence length="297" mass="31661">MSSDPAMQQIDLPAVEEFGIDAILRAIEPDIRSTLDSIAEICGRSKLSLANEYGSHIAPFGEVNPPPGNLLAIQETAADSMEASTDADGHIVIVDDDNDNDLYGSPLGLLDDLRQTALATGYQQTSQVERENTRAGSTAQGRNPRNGKQPSAAPAARMNEFAATSKSNSTALLANTPSKTKGTKSSTITSPALLSETRLDAQGNRSSWPSVPPDTPKSSPMLHASPFTGAVAHTQSTMADRMSFVAEVQDWLNWLKSVVQREAANQQAFNSHSYSAENSLRALLVRDQDQAVAVPTA</sequence>
<evidence type="ECO:0000313" key="3">
    <source>
        <dbReference type="Proteomes" id="UP000053095"/>
    </source>
</evidence>
<gene>
    <name evidence="2" type="ORF">TCE0_018r05128</name>
</gene>
<organism evidence="2 3">
    <name type="scientific">Talaromyces pinophilus</name>
    <name type="common">Penicillium pinophilum</name>
    <dbReference type="NCBI Taxonomy" id="128442"/>
    <lineage>
        <taxon>Eukaryota</taxon>
        <taxon>Fungi</taxon>
        <taxon>Dikarya</taxon>
        <taxon>Ascomycota</taxon>
        <taxon>Pezizomycotina</taxon>
        <taxon>Eurotiomycetes</taxon>
        <taxon>Eurotiomycetidae</taxon>
        <taxon>Eurotiales</taxon>
        <taxon>Trichocomaceae</taxon>
        <taxon>Talaromyces</taxon>
        <taxon>Talaromyces sect. Talaromyces</taxon>
    </lineage>
</organism>
<accession>A0A510NVV0</accession>
<proteinExistence type="predicted"/>
<evidence type="ECO:0000256" key="1">
    <source>
        <dbReference type="SAM" id="MobiDB-lite"/>
    </source>
</evidence>
<evidence type="ECO:0000313" key="2">
    <source>
        <dbReference type="EMBL" id="GAM36213.1"/>
    </source>
</evidence>
<feature type="compositionally biased region" description="Polar residues" evidence="1">
    <location>
        <begin position="134"/>
        <end position="149"/>
    </location>
</feature>
<dbReference type="AlphaFoldDB" id="A0A510NVV0"/>
<dbReference type="EMBL" id="DF933814">
    <property type="protein sequence ID" value="GAM36213.1"/>
    <property type="molecule type" value="Genomic_DNA"/>
</dbReference>
<keyword evidence="3" id="KW-1185">Reference proteome</keyword>
<protein>
    <submittedName>
        <fullName evidence="2">Uncharacterized protein</fullName>
    </submittedName>
</protein>
<reference evidence="3" key="1">
    <citation type="journal article" date="2015" name="Genome Announc.">
        <title>Draft genome sequence of Talaromyces cellulolyticus strain Y-94, a source of lignocellulosic biomass-degrading enzymes.</title>
        <authorList>
            <person name="Fujii T."/>
            <person name="Koike H."/>
            <person name="Sawayama S."/>
            <person name="Yano S."/>
            <person name="Inoue H."/>
        </authorList>
    </citation>
    <scope>NUCLEOTIDE SEQUENCE [LARGE SCALE GENOMIC DNA]</scope>
    <source>
        <strain evidence="3">Y-94</strain>
    </source>
</reference>